<gene>
    <name evidence="10" type="ORF">DRE_02333</name>
</gene>
<dbReference type="GO" id="GO:0008420">
    <property type="term" value="F:RNA polymerase II CTD heptapeptide repeat phosphatase activity"/>
    <property type="evidence" value="ECO:0007669"/>
    <property type="project" value="UniProtKB-UniRule"/>
</dbReference>
<dbReference type="SMART" id="SM00292">
    <property type="entry name" value="BRCT"/>
    <property type="match status" value="1"/>
</dbReference>
<evidence type="ECO:0000256" key="7">
    <source>
        <dbReference type="SAM" id="MobiDB-lite"/>
    </source>
</evidence>
<evidence type="ECO:0000256" key="3">
    <source>
        <dbReference type="ARBA" id="ARBA00023242"/>
    </source>
</evidence>
<dbReference type="InterPro" id="IPR001357">
    <property type="entry name" value="BRCT_dom"/>
</dbReference>
<comment type="catalytic activity">
    <reaction evidence="5 6">
        <text>O-phospho-L-threonyl-[protein] + H2O = L-threonyl-[protein] + phosphate</text>
        <dbReference type="Rhea" id="RHEA:47004"/>
        <dbReference type="Rhea" id="RHEA-COMP:11060"/>
        <dbReference type="Rhea" id="RHEA-COMP:11605"/>
        <dbReference type="ChEBI" id="CHEBI:15377"/>
        <dbReference type="ChEBI" id="CHEBI:30013"/>
        <dbReference type="ChEBI" id="CHEBI:43474"/>
        <dbReference type="ChEBI" id="CHEBI:61977"/>
        <dbReference type="EC" id="3.1.3.16"/>
    </reaction>
</comment>
<dbReference type="InterPro" id="IPR039189">
    <property type="entry name" value="Fcp1"/>
</dbReference>
<evidence type="ECO:0000256" key="2">
    <source>
        <dbReference type="ARBA" id="ARBA00022801"/>
    </source>
</evidence>
<dbReference type="Pfam" id="PF03031">
    <property type="entry name" value="NIF"/>
    <property type="match status" value="1"/>
</dbReference>
<evidence type="ECO:0000313" key="11">
    <source>
        <dbReference type="Proteomes" id="UP000024837"/>
    </source>
</evidence>
<dbReference type="Proteomes" id="UP000024837">
    <property type="component" value="Unassembled WGS sequence"/>
</dbReference>
<dbReference type="GO" id="GO:0005634">
    <property type="term" value="C:nucleus"/>
    <property type="evidence" value="ECO:0007669"/>
    <property type="project" value="UniProtKB-SubCell"/>
</dbReference>
<comment type="catalytic activity">
    <reaction evidence="4 6">
        <text>O-phospho-L-seryl-[protein] + H2O = L-seryl-[protein] + phosphate</text>
        <dbReference type="Rhea" id="RHEA:20629"/>
        <dbReference type="Rhea" id="RHEA-COMP:9863"/>
        <dbReference type="Rhea" id="RHEA-COMP:11604"/>
        <dbReference type="ChEBI" id="CHEBI:15377"/>
        <dbReference type="ChEBI" id="CHEBI:29999"/>
        <dbReference type="ChEBI" id="CHEBI:43474"/>
        <dbReference type="ChEBI" id="CHEBI:83421"/>
        <dbReference type="EC" id="3.1.3.16"/>
    </reaction>
</comment>
<comment type="function">
    <text evidence="6">This promotes the activity of RNA polymerase II.</text>
</comment>
<dbReference type="PANTHER" id="PTHR23081">
    <property type="entry name" value="RNA POLYMERASE II CTD PHOSPHATASE"/>
    <property type="match status" value="1"/>
</dbReference>
<accession>W7HXI2</accession>
<keyword evidence="11" id="KW-1185">Reference proteome</keyword>
<dbReference type="InterPro" id="IPR036420">
    <property type="entry name" value="BRCT_dom_sf"/>
</dbReference>
<dbReference type="InterPro" id="IPR004274">
    <property type="entry name" value="FCP1_dom"/>
</dbReference>
<dbReference type="NCBIfam" id="TIGR02250">
    <property type="entry name" value="FCP1_euk"/>
    <property type="match status" value="1"/>
</dbReference>
<keyword evidence="3 6" id="KW-0539">Nucleus</keyword>
<dbReference type="Gene3D" id="1.10.287.10">
    <property type="entry name" value="S15/NS1, RNA-binding"/>
    <property type="match status" value="1"/>
</dbReference>
<dbReference type="PROSITE" id="PS50172">
    <property type="entry name" value="BRCT"/>
    <property type="match status" value="1"/>
</dbReference>
<feature type="region of interest" description="Disordered" evidence="7">
    <location>
        <begin position="727"/>
        <end position="877"/>
    </location>
</feature>
<feature type="region of interest" description="Disordered" evidence="7">
    <location>
        <begin position="672"/>
        <end position="702"/>
    </location>
</feature>
<dbReference type="PROSITE" id="PS50969">
    <property type="entry name" value="FCP1"/>
    <property type="match status" value="1"/>
</dbReference>
<dbReference type="Gene3D" id="3.40.50.10190">
    <property type="entry name" value="BRCT domain"/>
    <property type="match status" value="1"/>
</dbReference>
<keyword evidence="2 6" id="KW-0378">Hydrolase</keyword>
<feature type="region of interest" description="Disordered" evidence="7">
    <location>
        <begin position="510"/>
        <end position="533"/>
    </location>
</feature>
<feature type="region of interest" description="Disordered" evidence="7">
    <location>
        <begin position="340"/>
        <end position="374"/>
    </location>
</feature>
<feature type="domain" description="FCP1 homology" evidence="9">
    <location>
        <begin position="155"/>
        <end position="331"/>
    </location>
</feature>
<dbReference type="OrthoDB" id="10249888at2759"/>
<evidence type="ECO:0000259" key="8">
    <source>
        <dbReference type="PROSITE" id="PS50172"/>
    </source>
</evidence>
<dbReference type="EMBL" id="KI966401">
    <property type="protein sequence ID" value="EWC48229.1"/>
    <property type="molecule type" value="Genomic_DNA"/>
</dbReference>
<feature type="compositionally biased region" description="Low complexity" evidence="7">
    <location>
        <begin position="819"/>
        <end position="833"/>
    </location>
</feature>
<comment type="subcellular location">
    <subcellularLocation>
        <location evidence="1 6">Nucleus</location>
    </subcellularLocation>
</comment>
<evidence type="ECO:0000256" key="1">
    <source>
        <dbReference type="ARBA" id="ARBA00004123"/>
    </source>
</evidence>
<name>W7HXI2_9PEZI</name>
<dbReference type="Pfam" id="PF00533">
    <property type="entry name" value="BRCT"/>
    <property type="match status" value="1"/>
</dbReference>
<feature type="domain" description="BRCT" evidence="8">
    <location>
        <begin position="550"/>
        <end position="644"/>
    </location>
</feature>
<evidence type="ECO:0000256" key="5">
    <source>
        <dbReference type="ARBA" id="ARBA00048336"/>
    </source>
</evidence>
<dbReference type="PANTHER" id="PTHR23081:SF36">
    <property type="entry name" value="RNA POLYMERASE II SUBUNIT A C-TERMINAL DOMAIN PHOSPHATASE"/>
    <property type="match status" value="1"/>
</dbReference>
<dbReference type="CDD" id="cd17729">
    <property type="entry name" value="BRCT_CTDP1"/>
    <property type="match status" value="1"/>
</dbReference>
<evidence type="ECO:0000313" key="10">
    <source>
        <dbReference type="EMBL" id="EWC48229.1"/>
    </source>
</evidence>
<feature type="compositionally biased region" description="Polar residues" evidence="7">
    <location>
        <begin position="450"/>
        <end position="464"/>
    </location>
</feature>
<feature type="compositionally biased region" description="Basic and acidic residues" evidence="7">
    <location>
        <begin position="432"/>
        <end position="449"/>
    </location>
</feature>
<sequence length="877" mass="97205">MLLQFPPSTRFPVTITQIHFALNAEVKKLQPIFTYSYKSLITEDNEDGEEIQRLTDIISKFETPVGGKIVKWMVGKGSVVSSPSTSIVEIEEPCPHPVVWNNQCAVCGVDLSEQTYINFHNPETANINVTHDNTGLKISRGEAENIEKEAKKRLLSSKKLSLVVDLDQTVIQATVDPTVGEWRDDPSNPNYDAVKDVEAFQLLDEGAGGRGCWYYVKLRPGLKKFLENISKLYECHIYTMGTRAYALSIARIVDPEMHIFGERILSRDESGSLTSKSLERLFPVDTKMVVIIDDRGDVWKWSDNLIKVTPYDFFVGIGDINSSFLPKRHDYQLAQQAAAQAAVTSHPQQKESDPQVINPEQLTALPIAPVENGTEDTVMHGSMEEEKKQQQVDSEGSDVSPLEQLVEMGGGDDPDVLAEQTSRQNETLTAQQKDRPLAKKQEVLDKQDSDSISNHSNNGDTNSDSGHRHNLLHDNDTELEYLEKALTEVHLEFFEEYQRRLVASKGGRVAQVRGGGGKGGKKAGHGAGDNDMKGDYLKNVPDVKHIMPRMKRRAFDNTVLVFSGVIPLGVDVQSSDISQWAKSFGAIVVDGVSSSVTHVVAARTRTAKVRSAATKFPHIKIVTPQWFFQSIAMWQRLDETPFLINVYPEDRFGNSSPPLPSSSMGFDDLEDQMELSSDEEEEDDDGDSDIHTLDGRPGVIPDLMLPEEEERPDLHDLNWDEMDRDLADFMGSEADDTDLESRNGAEAYESDTESASGDQPSESGSGSSSLKVALSNNKRDRSATPPPDGTEEQQPQRLPTSEPREKELLKSPLSKRVRLSNSRSSSLRNLTLSAEEPPIGETGIPSPAQSNGGKEGSVRDEEEDDFDLEAEFANEFA</sequence>
<dbReference type="Gene3D" id="3.40.50.1000">
    <property type="entry name" value="HAD superfamily/HAD-like"/>
    <property type="match status" value="1"/>
</dbReference>
<evidence type="ECO:0000256" key="6">
    <source>
        <dbReference type="RuleBase" id="RU366066"/>
    </source>
</evidence>
<organism evidence="10 11">
    <name type="scientific">Drechslerella stenobrocha 248</name>
    <dbReference type="NCBI Taxonomy" id="1043628"/>
    <lineage>
        <taxon>Eukaryota</taxon>
        <taxon>Fungi</taxon>
        <taxon>Dikarya</taxon>
        <taxon>Ascomycota</taxon>
        <taxon>Pezizomycotina</taxon>
        <taxon>Orbiliomycetes</taxon>
        <taxon>Orbiliales</taxon>
        <taxon>Orbiliaceae</taxon>
        <taxon>Drechslerella</taxon>
    </lineage>
</organism>
<dbReference type="InterPro" id="IPR011947">
    <property type="entry name" value="FCP1_euk"/>
</dbReference>
<feature type="compositionally biased region" description="Acidic residues" evidence="7">
    <location>
        <begin position="672"/>
        <end position="687"/>
    </location>
</feature>
<protein>
    <recommendedName>
        <fullName evidence="6">RNA polymerase II subunit A C-terminal domain phosphatase</fullName>
        <ecNumber evidence="6">3.1.3.16</ecNumber>
    </recommendedName>
</protein>
<evidence type="ECO:0000259" key="9">
    <source>
        <dbReference type="PROSITE" id="PS50969"/>
    </source>
</evidence>
<dbReference type="InterPro" id="IPR023214">
    <property type="entry name" value="HAD_sf"/>
</dbReference>
<dbReference type="CDD" id="cd07521">
    <property type="entry name" value="HAD_FCP1-like"/>
    <property type="match status" value="1"/>
</dbReference>
<dbReference type="SUPFAM" id="SSF56784">
    <property type="entry name" value="HAD-like"/>
    <property type="match status" value="1"/>
</dbReference>
<proteinExistence type="predicted"/>
<reference evidence="10 11" key="1">
    <citation type="submission" date="2013-05" db="EMBL/GenBank/DDBJ databases">
        <title>Drechslerella stenobrocha genome reveals carnivorous origination and mechanical trapping mechanism of predatory fungi.</title>
        <authorList>
            <person name="Liu X."/>
            <person name="Zhang W."/>
            <person name="Liu K."/>
        </authorList>
    </citation>
    <scope>NUCLEOTIDE SEQUENCE [LARGE SCALE GENOMIC DNA]</scope>
    <source>
        <strain evidence="10 11">248</strain>
    </source>
</reference>
<evidence type="ECO:0000256" key="4">
    <source>
        <dbReference type="ARBA" id="ARBA00047761"/>
    </source>
</evidence>
<dbReference type="InterPro" id="IPR036412">
    <property type="entry name" value="HAD-like_sf"/>
</dbReference>
<dbReference type="SUPFAM" id="SSF52113">
    <property type="entry name" value="BRCT domain"/>
    <property type="match status" value="1"/>
</dbReference>
<dbReference type="AlphaFoldDB" id="W7HXI2"/>
<feature type="region of interest" description="Disordered" evidence="7">
    <location>
        <begin position="423"/>
        <end position="471"/>
    </location>
</feature>
<dbReference type="EC" id="3.1.3.16" evidence="6"/>
<feature type="compositionally biased region" description="Acidic residues" evidence="7">
    <location>
        <begin position="860"/>
        <end position="877"/>
    </location>
</feature>
<dbReference type="SMART" id="SM00577">
    <property type="entry name" value="CPDc"/>
    <property type="match status" value="1"/>
</dbReference>
<feature type="compositionally biased region" description="Low complexity" evidence="7">
    <location>
        <begin position="756"/>
        <end position="769"/>
    </location>
</feature>
<dbReference type="HOGENOM" id="CLU_007683_0_2_1"/>